<dbReference type="GO" id="GO:0005737">
    <property type="term" value="C:cytoplasm"/>
    <property type="evidence" value="ECO:0007669"/>
    <property type="project" value="TreeGrafter"/>
</dbReference>
<dbReference type="Pfam" id="PF00226">
    <property type="entry name" value="DnaJ"/>
    <property type="match status" value="1"/>
</dbReference>
<dbReference type="Proteomes" id="UP000249458">
    <property type="component" value="Unassembled WGS sequence"/>
</dbReference>
<evidence type="ECO:0000259" key="3">
    <source>
        <dbReference type="PROSITE" id="PS50076"/>
    </source>
</evidence>
<evidence type="ECO:0000313" key="4">
    <source>
        <dbReference type="EMBL" id="RAP37049.1"/>
    </source>
</evidence>
<dbReference type="GO" id="GO:0016567">
    <property type="term" value="P:protein ubiquitination"/>
    <property type="evidence" value="ECO:0007669"/>
    <property type="project" value="InterPro"/>
</dbReference>
<proteinExistence type="predicted"/>
<dbReference type="Gene3D" id="3.30.40.10">
    <property type="entry name" value="Zinc/RING finger domain, C3HC4 (zinc finger)"/>
    <property type="match status" value="1"/>
</dbReference>
<dbReference type="InterPro" id="IPR003613">
    <property type="entry name" value="Ubox_domain"/>
</dbReference>
<dbReference type="GO" id="GO:0004842">
    <property type="term" value="F:ubiquitin-protein transferase activity"/>
    <property type="evidence" value="ECO:0007669"/>
    <property type="project" value="InterPro"/>
</dbReference>
<dbReference type="SMART" id="SM00271">
    <property type="entry name" value="DnaJ"/>
    <property type="match status" value="1"/>
</dbReference>
<feature type="transmembrane region" description="Helical" evidence="2">
    <location>
        <begin position="12"/>
        <end position="33"/>
    </location>
</feature>
<dbReference type="Gene3D" id="1.10.287.110">
    <property type="entry name" value="DnaJ domain"/>
    <property type="match status" value="1"/>
</dbReference>
<keyword evidence="1" id="KW-0143">Chaperone</keyword>
<dbReference type="CDD" id="cd06257">
    <property type="entry name" value="DnaJ"/>
    <property type="match status" value="1"/>
</dbReference>
<dbReference type="SUPFAM" id="SSF46565">
    <property type="entry name" value="Chaperone J-domain"/>
    <property type="match status" value="1"/>
</dbReference>
<dbReference type="Pfam" id="PF04564">
    <property type="entry name" value="U-box"/>
    <property type="match status" value="1"/>
</dbReference>
<comment type="caution">
    <text evidence="4">The sequence shown here is derived from an EMBL/GenBank/DDBJ whole genome shotgun (WGS) entry which is preliminary data.</text>
</comment>
<reference evidence="4 5" key="1">
    <citation type="submission" date="2017-02" db="EMBL/GenBank/DDBJ databases">
        <title>Legionella quilivanii strain from human: case report and whole genome sequencing analysis.</title>
        <authorList>
            <person name="Lalancette C."/>
            <person name="Leduc J.-M."/>
            <person name="Levesque S."/>
            <person name="Fournier E."/>
            <person name="Saoud J."/>
            <person name="Faucher S.P."/>
            <person name="Bernard K."/>
            <person name="Martineau C."/>
            <person name="Longtin J."/>
        </authorList>
    </citation>
    <scope>NUCLEOTIDE SEQUENCE [LARGE SCALE GENOMIC DNA]</scope>
    <source>
        <strain evidence="4 5">ID143958</strain>
    </source>
</reference>
<keyword evidence="2" id="KW-0472">Membrane</keyword>
<keyword evidence="2" id="KW-1133">Transmembrane helix</keyword>
<sequence length="402" mass="46752">MYRFLKHLLIYAQALFWLILLVATTMISLLREYLNDPSRLQLVFRNATIRNDLFRYLFYQLFLLTMENWIENPFLNRIFEFGSRFLLSRFYMNTTVIILLVASASRVGVQPPLEHQLRARRVNTPDNQEEIGLAIQRYWAETPLSVTYQFHDLLESAGFPVELIPKHYLCPITRCLIDKTPVFTTDTPDRFNRTALTNWLQTNKNNPITRRSLSLAALQDDFLLEGKIKVFVHWAITNTRALNLLSPTKAQHYINIVIEKVDKIFAEKLEGNYENNVAISHFVDKIIGYLTTITISQDASKTLALNKEENSFSFAKQKRFVFFQRLNLSQESTPKEIEKAFRHLARTHHPDKNPSPGAEQQFKELLEAKNFLLNGNNTAIILDPLYVENSPGESPNFKRSYS</sequence>
<dbReference type="SUPFAM" id="SSF57850">
    <property type="entry name" value="RING/U-box"/>
    <property type="match status" value="1"/>
</dbReference>
<dbReference type="InterPro" id="IPR001623">
    <property type="entry name" value="DnaJ_domain"/>
</dbReference>
<protein>
    <recommendedName>
        <fullName evidence="3">J domain-containing protein</fullName>
    </recommendedName>
</protein>
<evidence type="ECO:0000256" key="1">
    <source>
        <dbReference type="ARBA" id="ARBA00023186"/>
    </source>
</evidence>
<dbReference type="AlphaFoldDB" id="A0A364LKE6"/>
<dbReference type="EMBL" id="MVJN01000004">
    <property type="protein sequence ID" value="RAP37049.1"/>
    <property type="molecule type" value="Genomic_DNA"/>
</dbReference>
<gene>
    <name evidence="4" type="ORF">B1207_06395</name>
</gene>
<dbReference type="InterPro" id="IPR036869">
    <property type="entry name" value="J_dom_sf"/>
</dbReference>
<evidence type="ECO:0000313" key="5">
    <source>
        <dbReference type="Proteomes" id="UP000249458"/>
    </source>
</evidence>
<dbReference type="PRINTS" id="PR00625">
    <property type="entry name" value="JDOMAIN"/>
</dbReference>
<dbReference type="GO" id="GO:0051082">
    <property type="term" value="F:unfolded protein binding"/>
    <property type="evidence" value="ECO:0007669"/>
    <property type="project" value="TreeGrafter"/>
</dbReference>
<accession>A0A364LKE6</accession>
<dbReference type="GO" id="GO:0042026">
    <property type="term" value="P:protein refolding"/>
    <property type="evidence" value="ECO:0007669"/>
    <property type="project" value="TreeGrafter"/>
</dbReference>
<dbReference type="InterPro" id="IPR013083">
    <property type="entry name" value="Znf_RING/FYVE/PHD"/>
</dbReference>
<dbReference type="PANTHER" id="PTHR43096:SF52">
    <property type="entry name" value="DNAJ HOMOLOG 1, MITOCHONDRIAL-RELATED"/>
    <property type="match status" value="1"/>
</dbReference>
<organism evidence="4 5">
    <name type="scientific">Legionella quinlivanii</name>
    <dbReference type="NCBI Taxonomy" id="45073"/>
    <lineage>
        <taxon>Bacteria</taxon>
        <taxon>Pseudomonadati</taxon>
        <taxon>Pseudomonadota</taxon>
        <taxon>Gammaproteobacteria</taxon>
        <taxon>Legionellales</taxon>
        <taxon>Legionellaceae</taxon>
        <taxon>Legionella</taxon>
    </lineage>
</organism>
<name>A0A364LKE6_9GAMM</name>
<dbReference type="PROSITE" id="PS50076">
    <property type="entry name" value="DNAJ_2"/>
    <property type="match status" value="1"/>
</dbReference>
<keyword evidence="2" id="KW-0812">Transmembrane</keyword>
<feature type="domain" description="J" evidence="3">
    <location>
        <begin position="321"/>
        <end position="402"/>
    </location>
</feature>
<dbReference type="PANTHER" id="PTHR43096">
    <property type="entry name" value="DNAJ HOMOLOG 1, MITOCHONDRIAL-RELATED"/>
    <property type="match status" value="1"/>
</dbReference>
<evidence type="ECO:0000256" key="2">
    <source>
        <dbReference type="SAM" id="Phobius"/>
    </source>
</evidence>